<feature type="compositionally biased region" description="Low complexity" evidence="1">
    <location>
        <begin position="17"/>
        <end position="60"/>
    </location>
</feature>
<proteinExistence type="predicted"/>
<dbReference type="Gene3D" id="2.60.200.20">
    <property type="match status" value="1"/>
</dbReference>
<evidence type="ECO:0000256" key="1">
    <source>
        <dbReference type="SAM" id="MobiDB-lite"/>
    </source>
</evidence>
<dbReference type="AlphaFoldDB" id="A0A8C7WZ47"/>
<name>A0A8C7WZ47_9TELE</name>
<evidence type="ECO:0000313" key="3">
    <source>
        <dbReference type="Proteomes" id="UP000694383"/>
    </source>
</evidence>
<reference evidence="2" key="1">
    <citation type="submission" date="2025-08" db="UniProtKB">
        <authorList>
            <consortium name="Ensembl"/>
        </authorList>
    </citation>
    <scope>IDENTIFICATION</scope>
</reference>
<reference evidence="2" key="2">
    <citation type="submission" date="2025-09" db="UniProtKB">
        <authorList>
            <consortium name="Ensembl"/>
        </authorList>
    </citation>
    <scope>IDENTIFICATION</scope>
</reference>
<keyword evidence="3" id="KW-1185">Reference proteome</keyword>
<sequence>WFCRSTMSAETAEGEGTSQTQSTMSPSQVRSQSQSQPGSGSSSGPTSGSQSSSGSGTLSSVDTIPVTLASVPEEQEPEPQPWGRLLPMAKGFRNCIADQYLFGRDSTCNYVLDDPEERGSRKFRIYSKKHFRIFRVRAELLRSNLPVLPQTGCLSVTPVSL</sequence>
<protein>
    <submittedName>
        <fullName evidence="2">Uncharacterized protein</fullName>
    </submittedName>
</protein>
<dbReference type="Proteomes" id="UP000694383">
    <property type="component" value="Unplaced"/>
</dbReference>
<organism evidence="2 3">
    <name type="scientific">Oryzias sinensis</name>
    <name type="common">Chinese medaka</name>
    <dbReference type="NCBI Taxonomy" id="183150"/>
    <lineage>
        <taxon>Eukaryota</taxon>
        <taxon>Metazoa</taxon>
        <taxon>Chordata</taxon>
        <taxon>Craniata</taxon>
        <taxon>Vertebrata</taxon>
        <taxon>Euteleostomi</taxon>
        <taxon>Actinopterygii</taxon>
        <taxon>Neopterygii</taxon>
        <taxon>Teleostei</taxon>
        <taxon>Neoteleostei</taxon>
        <taxon>Acanthomorphata</taxon>
        <taxon>Ovalentaria</taxon>
        <taxon>Atherinomorphae</taxon>
        <taxon>Beloniformes</taxon>
        <taxon>Adrianichthyidae</taxon>
        <taxon>Oryziinae</taxon>
        <taxon>Oryzias</taxon>
    </lineage>
</organism>
<dbReference type="GeneTree" id="ENSGT00940000182560"/>
<evidence type="ECO:0000313" key="2">
    <source>
        <dbReference type="Ensembl" id="ENSOSIP00000005584.1"/>
    </source>
</evidence>
<dbReference type="Ensembl" id="ENSOSIT00000005994.1">
    <property type="protein sequence ID" value="ENSOSIP00000005584.1"/>
    <property type="gene ID" value="ENSOSIG00000003860.1"/>
</dbReference>
<accession>A0A8C7WZ47</accession>
<dbReference type="SUPFAM" id="SSF49879">
    <property type="entry name" value="SMAD/FHA domain"/>
    <property type="match status" value="1"/>
</dbReference>
<feature type="region of interest" description="Disordered" evidence="1">
    <location>
        <begin position="1"/>
        <end position="84"/>
    </location>
</feature>
<dbReference type="InterPro" id="IPR008984">
    <property type="entry name" value="SMAD_FHA_dom_sf"/>
</dbReference>